<evidence type="ECO:0000313" key="2">
    <source>
        <dbReference type="Proteomes" id="UP000612899"/>
    </source>
</evidence>
<comment type="caution">
    <text evidence="1">The sequence shown here is derived from an EMBL/GenBank/DDBJ whole genome shotgun (WGS) entry which is preliminary data.</text>
</comment>
<protein>
    <submittedName>
        <fullName evidence="1">Uncharacterized protein</fullName>
    </submittedName>
</protein>
<gene>
    <name evidence="1" type="ORF">Rhe02_65910</name>
</gene>
<reference evidence="1" key="1">
    <citation type="submission" date="2021-01" db="EMBL/GenBank/DDBJ databases">
        <title>Whole genome shotgun sequence of Rhizocola hellebori NBRC 109834.</title>
        <authorList>
            <person name="Komaki H."/>
            <person name="Tamura T."/>
        </authorList>
    </citation>
    <scope>NUCLEOTIDE SEQUENCE</scope>
    <source>
        <strain evidence="1">NBRC 109834</strain>
    </source>
</reference>
<keyword evidence="2" id="KW-1185">Reference proteome</keyword>
<dbReference type="Proteomes" id="UP000612899">
    <property type="component" value="Unassembled WGS sequence"/>
</dbReference>
<dbReference type="EMBL" id="BONY01000051">
    <property type="protein sequence ID" value="GIH08524.1"/>
    <property type="molecule type" value="Genomic_DNA"/>
</dbReference>
<sequence length="334" mass="35010">MLENNAVARYVFDLDDIRGIAVTLNSAAGALSEAAGSVRAAGRDCAGLPDAGDEVAQICQSLAGKLVAGTAGLRADARWLAGVVTALAATDAAAWTTKKLNTAIHFARDERELRRQLGQRDSHARRGTRITGIGVDLFGEDLTGSKLPGMARSYYRNLTTFKRIDRASWQLRYVVNWYTIKVHDKLKIPPRPKVSKPGWAERIAGNGKGAGRARRLVAYAVPGASAAALVVDVRALKTQQHHGVRGVLEFARDATSTGSSSIHLASDVLLVAGPPGAAADKLVDASVLATLDTAVLTADAIDYVVFEKGDEIVHAAGDAVDAAGDALSAIGGLL</sequence>
<dbReference type="RefSeq" id="WP_203912276.1">
    <property type="nucleotide sequence ID" value="NZ_BONY01000051.1"/>
</dbReference>
<evidence type="ECO:0000313" key="1">
    <source>
        <dbReference type="EMBL" id="GIH08524.1"/>
    </source>
</evidence>
<accession>A0A8J3QF17</accession>
<organism evidence="1 2">
    <name type="scientific">Rhizocola hellebori</name>
    <dbReference type="NCBI Taxonomy" id="1392758"/>
    <lineage>
        <taxon>Bacteria</taxon>
        <taxon>Bacillati</taxon>
        <taxon>Actinomycetota</taxon>
        <taxon>Actinomycetes</taxon>
        <taxon>Micromonosporales</taxon>
        <taxon>Micromonosporaceae</taxon>
        <taxon>Rhizocola</taxon>
    </lineage>
</organism>
<proteinExistence type="predicted"/>
<name>A0A8J3QF17_9ACTN</name>
<dbReference type="AlphaFoldDB" id="A0A8J3QF17"/>